<evidence type="ECO:0000256" key="1">
    <source>
        <dbReference type="SAM" id="Phobius"/>
    </source>
</evidence>
<gene>
    <name evidence="2" type="ORF">DM868_08360</name>
</gene>
<feature type="transmembrane region" description="Helical" evidence="1">
    <location>
        <begin position="28"/>
        <end position="57"/>
    </location>
</feature>
<dbReference type="OrthoDB" id="211838at2157"/>
<evidence type="ECO:0000313" key="2">
    <source>
        <dbReference type="EMBL" id="TKR25428.1"/>
    </source>
</evidence>
<keyword evidence="1" id="KW-1133">Transmembrane helix</keyword>
<sequence length="73" mass="7387">MVEIESGIRENTVGAIEQFAEIASVDPLVAAMLLSGAIITGFSVTVFGVATLGAVVASIKRGLTGAEEPNQPA</sequence>
<keyword evidence="1" id="KW-0812">Transmembrane</keyword>
<reference evidence="2 3" key="1">
    <citation type="submission" date="2019-04" db="EMBL/GenBank/DDBJ databases">
        <title>Natronomonas sp. F20-122 a newhaloarchaeon isolated from a saline saltern of Isla Bacuta, Huelva, Spain.</title>
        <authorList>
            <person name="Duran-Viseras A."/>
            <person name="Sanchez-Porro C."/>
            <person name="Ventosa A."/>
        </authorList>
    </citation>
    <scope>NUCLEOTIDE SEQUENCE [LARGE SCALE GENOMIC DNA]</scope>
    <source>
        <strain evidence="2 3">F20-122</strain>
    </source>
</reference>
<accession>A0A4U5JC64</accession>
<dbReference type="Proteomes" id="UP000308037">
    <property type="component" value="Unassembled WGS sequence"/>
</dbReference>
<dbReference type="Pfam" id="PF26067">
    <property type="entry name" value="DUF8024"/>
    <property type="match status" value="1"/>
</dbReference>
<proteinExistence type="predicted"/>
<dbReference type="InterPro" id="IPR058337">
    <property type="entry name" value="DUF8024"/>
</dbReference>
<protein>
    <submittedName>
        <fullName evidence="2">Uncharacterized protein</fullName>
    </submittedName>
</protein>
<dbReference type="EMBL" id="QKNX01000003">
    <property type="protein sequence ID" value="TKR25428.1"/>
    <property type="molecule type" value="Genomic_DNA"/>
</dbReference>
<name>A0A4U5JC64_9EURY</name>
<keyword evidence="1" id="KW-0472">Membrane</keyword>
<dbReference type="AlphaFoldDB" id="A0A4U5JC64"/>
<dbReference type="RefSeq" id="WP_137276427.1">
    <property type="nucleotide sequence ID" value="NZ_QKNX01000003.1"/>
</dbReference>
<evidence type="ECO:0000313" key="3">
    <source>
        <dbReference type="Proteomes" id="UP000308037"/>
    </source>
</evidence>
<keyword evidence="3" id="KW-1185">Reference proteome</keyword>
<comment type="caution">
    <text evidence="2">The sequence shown here is derived from an EMBL/GenBank/DDBJ whole genome shotgun (WGS) entry which is preliminary data.</text>
</comment>
<organism evidence="2 3">
    <name type="scientific">Natronomonas salsuginis</name>
    <dbReference type="NCBI Taxonomy" id="2217661"/>
    <lineage>
        <taxon>Archaea</taxon>
        <taxon>Methanobacteriati</taxon>
        <taxon>Methanobacteriota</taxon>
        <taxon>Stenosarchaea group</taxon>
        <taxon>Halobacteria</taxon>
        <taxon>Halobacteriales</taxon>
        <taxon>Natronomonadaceae</taxon>
        <taxon>Natronomonas</taxon>
    </lineage>
</organism>